<keyword evidence="20" id="KW-0449">Lipoprotein</keyword>
<keyword evidence="14" id="KW-0735">Signal-anchor</keyword>
<keyword evidence="13 22" id="KW-0862">Zinc</keyword>
<dbReference type="PANTHER" id="PTHR11533:SF290">
    <property type="entry name" value="AMINOPEPTIDASE"/>
    <property type="match status" value="1"/>
</dbReference>
<feature type="signal peptide" evidence="25">
    <location>
        <begin position="1"/>
        <end position="28"/>
    </location>
</feature>
<dbReference type="Pfam" id="PF01433">
    <property type="entry name" value="Peptidase_M1"/>
    <property type="match status" value="1"/>
</dbReference>
<dbReference type="FunFam" id="1.25.50.20:FF:000001">
    <property type="entry name" value="Aminopeptidase"/>
    <property type="match status" value="1"/>
</dbReference>
<evidence type="ECO:0000256" key="4">
    <source>
        <dbReference type="ARBA" id="ARBA00010136"/>
    </source>
</evidence>
<dbReference type="Gene3D" id="1.25.50.20">
    <property type="match status" value="1"/>
</dbReference>
<evidence type="ECO:0000256" key="7">
    <source>
        <dbReference type="ARBA" id="ARBA00022622"/>
    </source>
</evidence>
<dbReference type="FunFam" id="2.60.40.1730:FF:000001">
    <property type="entry name" value="Leucyl-cystinyl aminopeptidase"/>
    <property type="match status" value="1"/>
</dbReference>
<dbReference type="PRINTS" id="PR00756">
    <property type="entry name" value="ALADIPTASE"/>
</dbReference>
<evidence type="ECO:0000256" key="16">
    <source>
        <dbReference type="ARBA" id="ARBA00023049"/>
    </source>
</evidence>
<dbReference type="AlphaFoldDB" id="A0A811U8L3"/>
<evidence type="ECO:0000256" key="17">
    <source>
        <dbReference type="ARBA" id="ARBA00023136"/>
    </source>
</evidence>
<protein>
    <recommendedName>
        <fullName evidence="24">Aminopeptidase</fullName>
        <ecNumber evidence="24">3.4.11.-</ecNumber>
    </recommendedName>
</protein>
<dbReference type="GO" id="GO:0098552">
    <property type="term" value="C:side of membrane"/>
    <property type="evidence" value="ECO:0007669"/>
    <property type="project" value="UniProtKB-KW"/>
</dbReference>
<evidence type="ECO:0000256" key="10">
    <source>
        <dbReference type="ARBA" id="ARBA00022723"/>
    </source>
</evidence>
<keyword evidence="30" id="KW-1185">Reference proteome</keyword>
<comment type="cofactor">
    <cofactor evidence="22 24">
        <name>Zn(2+)</name>
        <dbReference type="ChEBI" id="CHEBI:29105"/>
    </cofactor>
    <text evidence="22 24">Binds 1 zinc ion per subunit.</text>
</comment>
<evidence type="ECO:0000256" key="20">
    <source>
        <dbReference type="ARBA" id="ARBA00023288"/>
    </source>
</evidence>
<sequence length="966" mass="108500">MIRNKSKVSALCFATLAIFVASLTLAEATIGYLPPDLEEKSSARIAEKEAGIDYNARAVDNYRLPNNTVPIHYDIELTTNVHNGTTSFSGKVQIILTATEDTRTIVLHARQLTGFIATIQNGTLANAAAYNMTVSYETDREFLSLTPTNTGITLYKNTTWTLTITYTGNLRTDRAGFHILSYTDAQNRLHYMATTQFESTNARHAFPCYDEPAMRATFGVTIRHDPSYSALSNMPKNETASSTGVTVFQRTNVTIPTYLVAFHVSDYAYTEGSLHELPHRLYSKPQNVSDHQFGLVSGILILQSLADYYNVSFALPQMAQVAVPGKGGAMENWGLVTYGEQYLLFNKTTSTTSTQLSIANIIAHEFTHQWFGNHVAVRWWTYLWLKEGFATLFSYQAVDEVYPEWDVYQTMHTSDYQSALSNDGIGTVVPMTHYAQTPAEISARYGTSSYAKPACVLHMWQHALGDKVFRAGLNKYLTDNAFNSAEEWQLFEALQSAANEHRLSLPASINVMFPTWSQQSGYPLLTVTRDYTANKFTVQQTAFNDNSTVNSGRTYYVPFNYASRSEPDFRNTTATNYLLNVKEINITDATVGATDWLILNKQSSGYYRINYDERNWQLIAEGLVERPQAIHPRNRAQLLYDAYKFVSTYRLPHNILLKLLTYLPGEDQYAPWSAANAIINNYNAYLSGDADYDDFKYFIKSLVNNTYELLGVNDVHAEPLLRKYTRNIVVNVACLVGVENCLTDSNNKLKALISKNVAIEPNVRSQAYCNGLRHSSDTEYNHFLNELFSSSDATYRNYLLRGLGCSQDSKQLERYVNSSIDQTKSLTSSERTTLLSTVYSRGSTGLLVSIEFLSNNFETYGNLSESTGAANPLSRDIVSMSNYVNNKSQEEKLLALVNKVKTSNKVQANLETTVQTNMNVNFNWLNLNSKQVISFVKSYRSSARSALNASLLSVFVAVVMTISRFF</sequence>
<dbReference type="Gene3D" id="2.60.40.1730">
    <property type="entry name" value="tricorn interacting facor f3 domain"/>
    <property type="match status" value="1"/>
</dbReference>
<evidence type="ECO:0000256" key="22">
    <source>
        <dbReference type="PIRSR" id="PIRSR634016-3"/>
    </source>
</evidence>
<keyword evidence="5 24" id="KW-0031">Aminopeptidase</keyword>
<dbReference type="GO" id="GO:0005886">
    <property type="term" value="C:plasma membrane"/>
    <property type="evidence" value="ECO:0007669"/>
    <property type="project" value="UniProtKB-SubCell"/>
</dbReference>
<dbReference type="Pfam" id="PF17900">
    <property type="entry name" value="Peptidase_M1_N"/>
    <property type="match status" value="1"/>
</dbReference>
<dbReference type="SUPFAM" id="SSF63737">
    <property type="entry name" value="Leukotriene A4 hydrolase N-terminal domain"/>
    <property type="match status" value="1"/>
</dbReference>
<dbReference type="GO" id="GO:0016285">
    <property type="term" value="F:alanyl aminopeptidase activity"/>
    <property type="evidence" value="ECO:0007669"/>
    <property type="project" value="UniProtKB-EC"/>
</dbReference>
<dbReference type="SUPFAM" id="SSF55486">
    <property type="entry name" value="Metalloproteases ('zincins'), catalytic domain"/>
    <property type="match status" value="1"/>
</dbReference>
<name>A0A811U8L3_CERCA</name>
<keyword evidence="18" id="KW-1015">Disulfide bond</keyword>
<proteinExistence type="inferred from homology"/>
<evidence type="ECO:0000256" key="2">
    <source>
        <dbReference type="ARBA" id="ARBA00004606"/>
    </source>
</evidence>
<comment type="subcellular location">
    <subcellularLocation>
        <location evidence="3">Cell membrane</location>
        <topology evidence="3">Lipid-anchor</topology>
        <topology evidence="3">GPI-anchor</topology>
    </subcellularLocation>
    <subcellularLocation>
        <location evidence="2">Membrane</location>
        <topology evidence="2">Single-pass type II membrane protein</topology>
    </subcellularLocation>
</comment>
<evidence type="ECO:0000256" key="9">
    <source>
        <dbReference type="ARBA" id="ARBA00022692"/>
    </source>
</evidence>
<keyword evidence="9" id="KW-0812">Transmembrane</keyword>
<evidence type="ECO:0000259" key="26">
    <source>
        <dbReference type="Pfam" id="PF01433"/>
    </source>
</evidence>
<evidence type="ECO:0000256" key="5">
    <source>
        <dbReference type="ARBA" id="ARBA00022438"/>
    </source>
</evidence>
<keyword evidence="12 24" id="KW-0378">Hydrolase</keyword>
<feature type="domain" description="Aminopeptidase N-like N-terminal" evidence="28">
    <location>
        <begin position="69"/>
        <end position="259"/>
    </location>
</feature>
<keyword evidence="15" id="KW-1133">Transmembrane helix</keyword>
<organism evidence="29 30">
    <name type="scientific">Ceratitis capitata</name>
    <name type="common">Mediterranean fruit fly</name>
    <name type="synonym">Tephritis capitata</name>
    <dbReference type="NCBI Taxonomy" id="7213"/>
    <lineage>
        <taxon>Eukaryota</taxon>
        <taxon>Metazoa</taxon>
        <taxon>Ecdysozoa</taxon>
        <taxon>Arthropoda</taxon>
        <taxon>Hexapoda</taxon>
        <taxon>Insecta</taxon>
        <taxon>Pterygota</taxon>
        <taxon>Neoptera</taxon>
        <taxon>Endopterygota</taxon>
        <taxon>Diptera</taxon>
        <taxon>Brachycera</taxon>
        <taxon>Muscomorpha</taxon>
        <taxon>Tephritoidea</taxon>
        <taxon>Tephritidae</taxon>
        <taxon>Ceratitis</taxon>
        <taxon>Ceratitis</taxon>
    </lineage>
</organism>
<comment type="catalytic activity">
    <reaction evidence="1">
        <text>Release of an N-terminal amino acid, Xaa-|-Yaa- from a peptide, amide or arylamide. Xaa is preferably Ala, but may be most amino acids including Pro (slow action). When a terminal hydrophobic residue is followed by a prolyl residue, the two may be released as an intact Xaa-Pro dipeptide.</text>
        <dbReference type="EC" id="3.4.11.2"/>
    </reaction>
</comment>
<dbReference type="GO" id="GO:0042277">
    <property type="term" value="F:peptide binding"/>
    <property type="evidence" value="ECO:0007669"/>
    <property type="project" value="TreeGrafter"/>
</dbReference>
<feature type="chain" id="PRO_5032400799" description="Aminopeptidase" evidence="25">
    <location>
        <begin position="29"/>
        <end position="966"/>
    </location>
</feature>
<evidence type="ECO:0000256" key="19">
    <source>
        <dbReference type="ARBA" id="ARBA00023180"/>
    </source>
</evidence>
<dbReference type="InterPro" id="IPR014782">
    <property type="entry name" value="Peptidase_M1_dom"/>
</dbReference>
<keyword evidence="6" id="KW-1003">Cell membrane</keyword>
<dbReference type="CDD" id="cd09601">
    <property type="entry name" value="M1_APN-Q_like"/>
    <property type="match status" value="1"/>
</dbReference>
<feature type="active site" description="Proton acceptor" evidence="21">
    <location>
        <position position="365"/>
    </location>
</feature>
<keyword evidence="8 24" id="KW-0645">Protease</keyword>
<evidence type="ECO:0000256" key="25">
    <source>
        <dbReference type="SAM" id="SignalP"/>
    </source>
</evidence>
<evidence type="ECO:0000256" key="13">
    <source>
        <dbReference type="ARBA" id="ARBA00022833"/>
    </source>
</evidence>
<dbReference type="InterPro" id="IPR027268">
    <property type="entry name" value="Peptidase_M4/M1_CTD_sf"/>
</dbReference>
<dbReference type="InterPro" id="IPR001930">
    <property type="entry name" value="Peptidase_M1"/>
</dbReference>
<evidence type="ECO:0000256" key="11">
    <source>
        <dbReference type="ARBA" id="ARBA00022729"/>
    </source>
</evidence>
<keyword evidence="17" id="KW-0472">Membrane</keyword>
<evidence type="ECO:0000256" key="23">
    <source>
        <dbReference type="PIRSR" id="PIRSR634016-4"/>
    </source>
</evidence>
<dbReference type="Gene3D" id="2.60.40.1910">
    <property type="match status" value="1"/>
</dbReference>
<feature type="domain" description="Peptidase M1 membrane alanine aminopeptidase" evidence="26">
    <location>
        <begin position="301"/>
        <end position="512"/>
    </location>
</feature>
<keyword evidence="16 24" id="KW-0482">Metalloprotease</keyword>
<reference evidence="29" key="1">
    <citation type="submission" date="2020-11" db="EMBL/GenBank/DDBJ databases">
        <authorList>
            <person name="Whitehead M."/>
        </authorList>
    </citation>
    <scope>NUCLEOTIDE SEQUENCE</scope>
    <source>
        <strain evidence="29">EGII</strain>
    </source>
</reference>
<evidence type="ECO:0000313" key="29">
    <source>
        <dbReference type="EMBL" id="CAD6995179.1"/>
    </source>
</evidence>
<evidence type="ECO:0000256" key="18">
    <source>
        <dbReference type="ARBA" id="ARBA00023157"/>
    </source>
</evidence>
<evidence type="ECO:0000256" key="24">
    <source>
        <dbReference type="RuleBase" id="RU364040"/>
    </source>
</evidence>
<keyword evidence="10 22" id="KW-0479">Metal-binding</keyword>
<dbReference type="GO" id="GO:0070006">
    <property type="term" value="F:metalloaminopeptidase activity"/>
    <property type="evidence" value="ECO:0007669"/>
    <property type="project" value="TreeGrafter"/>
</dbReference>
<keyword evidence="19" id="KW-0325">Glycoprotein</keyword>
<dbReference type="GO" id="GO:0005615">
    <property type="term" value="C:extracellular space"/>
    <property type="evidence" value="ECO:0007669"/>
    <property type="project" value="TreeGrafter"/>
</dbReference>
<feature type="site" description="Transition state stabilizer" evidence="23">
    <location>
        <position position="450"/>
    </location>
</feature>
<evidence type="ECO:0000259" key="27">
    <source>
        <dbReference type="Pfam" id="PF11838"/>
    </source>
</evidence>
<comment type="caution">
    <text evidence="29">The sequence shown here is derived from an EMBL/GenBank/DDBJ whole genome shotgun (WGS) entry which is preliminary data.</text>
</comment>
<evidence type="ECO:0000256" key="21">
    <source>
        <dbReference type="PIRSR" id="PIRSR634016-1"/>
    </source>
</evidence>
<dbReference type="GO" id="GO:0006508">
    <property type="term" value="P:proteolysis"/>
    <property type="evidence" value="ECO:0007669"/>
    <property type="project" value="UniProtKB-KW"/>
</dbReference>
<dbReference type="FunFam" id="1.10.390.10:FF:000013">
    <property type="entry name" value="Aminopeptidase N"/>
    <property type="match status" value="1"/>
</dbReference>
<dbReference type="GO" id="GO:0005737">
    <property type="term" value="C:cytoplasm"/>
    <property type="evidence" value="ECO:0007669"/>
    <property type="project" value="TreeGrafter"/>
</dbReference>
<keyword evidence="7" id="KW-0336">GPI-anchor</keyword>
<keyword evidence="11 25" id="KW-0732">Signal</keyword>
<feature type="binding site" evidence="22">
    <location>
        <position position="368"/>
    </location>
    <ligand>
        <name>Zn(2+)</name>
        <dbReference type="ChEBI" id="CHEBI:29105"/>
        <note>catalytic</note>
    </ligand>
</feature>
<dbReference type="FunFam" id="2.60.40.1910:FF:000008">
    <property type="entry name" value="Aminopeptidase"/>
    <property type="match status" value="1"/>
</dbReference>
<accession>A0A811U8L3</accession>
<dbReference type="GO" id="GO:0043171">
    <property type="term" value="P:peptide catabolic process"/>
    <property type="evidence" value="ECO:0007669"/>
    <property type="project" value="TreeGrafter"/>
</dbReference>
<dbReference type="InterPro" id="IPR045357">
    <property type="entry name" value="Aminopeptidase_N-like_N"/>
</dbReference>
<dbReference type="EC" id="3.4.11.-" evidence="24"/>
<dbReference type="EMBL" id="CAJHJT010000001">
    <property type="protein sequence ID" value="CAD6995179.1"/>
    <property type="molecule type" value="Genomic_DNA"/>
</dbReference>
<feature type="domain" description="ERAP1-like C-terminal" evidence="27">
    <location>
        <begin position="596"/>
        <end position="899"/>
    </location>
</feature>
<dbReference type="GO" id="GO:0008270">
    <property type="term" value="F:zinc ion binding"/>
    <property type="evidence" value="ECO:0007669"/>
    <property type="project" value="UniProtKB-UniRule"/>
</dbReference>
<comment type="similarity">
    <text evidence="4 24">Belongs to the peptidase M1 family.</text>
</comment>
<dbReference type="Proteomes" id="UP000606786">
    <property type="component" value="Unassembled WGS sequence"/>
</dbReference>
<evidence type="ECO:0000256" key="14">
    <source>
        <dbReference type="ARBA" id="ARBA00022968"/>
    </source>
</evidence>
<dbReference type="PANTHER" id="PTHR11533">
    <property type="entry name" value="PROTEASE M1 ZINC METALLOPROTEASE"/>
    <property type="match status" value="1"/>
</dbReference>
<evidence type="ECO:0000256" key="3">
    <source>
        <dbReference type="ARBA" id="ARBA00004609"/>
    </source>
</evidence>
<evidence type="ECO:0000256" key="6">
    <source>
        <dbReference type="ARBA" id="ARBA00022475"/>
    </source>
</evidence>
<dbReference type="Pfam" id="PF11838">
    <property type="entry name" value="ERAP1_C"/>
    <property type="match status" value="1"/>
</dbReference>
<dbReference type="InterPro" id="IPR042097">
    <property type="entry name" value="Aminopeptidase_N-like_N_sf"/>
</dbReference>
<evidence type="ECO:0000259" key="28">
    <source>
        <dbReference type="Pfam" id="PF17900"/>
    </source>
</evidence>
<evidence type="ECO:0000256" key="8">
    <source>
        <dbReference type="ARBA" id="ARBA00022670"/>
    </source>
</evidence>
<dbReference type="InterPro" id="IPR024571">
    <property type="entry name" value="ERAP1-like_C_dom"/>
</dbReference>
<feature type="binding site" evidence="22">
    <location>
        <position position="364"/>
    </location>
    <ligand>
        <name>Zn(2+)</name>
        <dbReference type="ChEBI" id="CHEBI:29105"/>
        <note>catalytic</note>
    </ligand>
</feature>
<feature type="binding site" evidence="22">
    <location>
        <position position="387"/>
    </location>
    <ligand>
        <name>Zn(2+)</name>
        <dbReference type="ChEBI" id="CHEBI:29105"/>
        <note>catalytic</note>
    </ligand>
</feature>
<dbReference type="InterPro" id="IPR050344">
    <property type="entry name" value="Peptidase_M1_aminopeptidases"/>
</dbReference>
<evidence type="ECO:0000313" key="30">
    <source>
        <dbReference type="Proteomes" id="UP000606786"/>
    </source>
</evidence>
<evidence type="ECO:0000256" key="12">
    <source>
        <dbReference type="ARBA" id="ARBA00022801"/>
    </source>
</evidence>
<evidence type="ECO:0000256" key="15">
    <source>
        <dbReference type="ARBA" id="ARBA00022989"/>
    </source>
</evidence>
<gene>
    <name evidence="29" type="ORF">CCAP1982_LOCUS3900</name>
</gene>
<dbReference type="OrthoDB" id="510539at2759"/>
<dbReference type="Gene3D" id="1.10.390.10">
    <property type="entry name" value="Neutral Protease Domain 2"/>
    <property type="match status" value="1"/>
</dbReference>
<evidence type="ECO:0000256" key="1">
    <source>
        <dbReference type="ARBA" id="ARBA00000098"/>
    </source>
</evidence>
<dbReference type="InterPro" id="IPR034016">
    <property type="entry name" value="M1_APN-typ"/>
</dbReference>